<dbReference type="Proteomes" id="UP000627838">
    <property type="component" value="Unassembled WGS sequence"/>
</dbReference>
<dbReference type="EMBL" id="JADBDZ010000001">
    <property type="protein sequence ID" value="MBE1537247.1"/>
    <property type="molecule type" value="Genomic_DNA"/>
</dbReference>
<comment type="caution">
    <text evidence="2">The sequence shown here is derived from an EMBL/GenBank/DDBJ whole genome shotgun (WGS) entry which is preliminary data.</text>
</comment>
<keyword evidence="3" id="KW-1185">Reference proteome</keyword>
<dbReference type="InterPro" id="IPR025406">
    <property type="entry name" value="DUF4132"/>
</dbReference>
<protein>
    <recommendedName>
        <fullName evidence="1">DUF4132 domain-containing protein</fullName>
    </recommendedName>
</protein>
<dbReference type="Pfam" id="PF13569">
    <property type="entry name" value="DUF4132"/>
    <property type="match status" value="1"/>
</dbReference>
<accession>A0ABR9K353</accession>
<evidence type="ECO:0000313" key="3">
    <source>
        <dbReference type="Proteomes" id="UP000627838"/>
    </source>
</evidence>
<name>A0ABR9K353_9ACTN</name>
<gene>
    <name evidence="2" type="ORF">H4W34_007080</name>
</gene>
<feature type="domain" description="DUF4132" evidence="1">
    <location>
        <begin position="802"/>
        <end position="983"/>
    </location>
</feature>
<reference evidence="2 3" key="1">
    <citation type="submission" date="2020-10" db="EMBL/GenBank/DDBJ databases">
        <title>Sequencing the genomes of 1000 actinobacteria strains.</title>
        <authorList>
            <person name="Klenk H.-P."/>
        </authorList>
    </citation>
    <scope>NUCLEOTIDE SEQUENCE [LARGE SCALE GENOMIC DNA]</scope>
    <source>
        <strain evidence="2 3">DSM 46744</strain>
    </source>
</reference>
<sequence>MDDHQHPAPPDEDALVPPASWLRRVHPRRGGVAVPVKPGDPGEAGRLVDGAPRFVRALLEGESGDAVRRYLDGEPDPAGAAAVAGIVVKVEHRHEHKVKKFRTFVDAWAAEHGAVFAVDAVVERCRTVLAADRRFHDGRRMSRALALPEQQALRRARTLLAAADDTVYAAAAARLDAVEWPPDDAGPGAWITVYLLPDRQDRVDELLASRTPWELLEWAMLCSLGRPGQLDEVLPRLWRASPDLDEIATLVDGTGAAVLPFLVRAAEERRAGSADRRRAYDAMAVLPTDDAFRALLDRRDDKHARAALMDAMRRFPVRAARLLAAADGRDAAALLDGHVRATPALATADLPDDVRAAVEPIAAASAPPVPEAGPGDLPECMTSPPWKRPVKPAVPGLEPPEPRLAWPGGLRERWLAADTSDIKRVPDPDWPELIAGFGGRRFGWEELNVLVFGPEDLVRPVVARWDGFVGFHTSGEWRKVVIARYGPDARTSAARSPEALLPFLDAAVAVDMAGGLTGGSEAAREWFDLHGTAAVPYLAPAALGPAGKARGAAEHALRRLAARHGADAVAEACPGASDELRALLTAHPAQTGLVKPPRIGGWVAETALPQVLYRGGERALPAADVPRLLELLALPVRYGTDELRAAFEPASLAELGWSVFAHWNDLGRPSKESWALAQLGGSGDDEAVRRLAPLIRAWPGEGGHRYAVTGLDVLADIGSDVALMHLHSISQKVRFRGLKQRAQEKIREVAETRGLSLDELADRLVPSFGLDADGSMVLDYGPRRFTVGFDERLAPFVTDDSGRLRRTLPKPGAKDDPDLGPAAHKAFTALKKDVRAVAADQVRRLERAMAAGRRWTLEEFGTYLVRHPLVGHLARRLVWLAETGDAVASFRVAEDGTFADAGDETFVPPESARVGVAHPIHLGDALTAWTDVFADYEILQPFEQLARPVRVLTAAEGQSARLERFEGLKVPYGTVLGLEKRGWERAEPGEAGSQEYMSRRVAPDRYVVVDLAPGFTIGEPGATGDVQTIEYVRLAGETMKYWPSRSSEYPFGELGPVTASEILADLAVLRDAAL</sequence>
<proteinExistence type="predicted"/>
<evidence type="ECO:0000313" key="2">
    <source>
        <dbReference type="EMBL" id="MBE1537247.1"/>
    </source>
</evidence>
<organism evidence="2 3">
    <name type="scientific">Actinomadura algeriensis</name>
    <dbReference type="NCBI Taxonomy" id="1679523"/>
    <lineage>
        <taxon>Bacteria</taxon>
        <taxon>Bacillati</taxon>
        <taxon>Actinomycetota</taxon>
        <taxon>Actinomycetes</taxon>
        <taxon>Streptosporangiales</taxon>
        <taxon>Thermomonosporaceae</taxon>
        <taxon>Actinomadura</taxon>
    </lineage>
</organism>
<dbReference type="RefSeq" id="WP_192763155.1">
    <property type="nucleotide sequence ID" value="NZ_JADBDZ010000001.1"/>
</dbReference>
<evidence type="ECO:0000259" key="1">
    <source>
        <dbReference type="Pfam" id="PF13569"/>
    </source>
</evidence>